<dbReference type="RefSeq" id="WP_123200897.1">
    <property type="nucleotide sequence ID" value="NZ_RJMB01000007.1"/>
</dbReference>
<accession>A0A3N0EBL2</accession>
<reference evidence="2 3" key="1">
    <citation type="submission" date="2018-11" db="EMBL/GenBank/DDBJ databases">
        <title>The genome draft of YIM 96095.</title>
        <authorList>
            <person name="Tang S.-K."/>
            <person name="Chunyu W.-X."/>
            <person name="Feng Y.-Z."/>
        </authorList>
    </citation>
    <scope>NUCLEOTIDE SEQUENCE [LARGE SCALE GENOMIC DNA]</scope>
    <source>
        <strain evidence="2 3">YIM 96095</strain>
    </source>
</reference>
<sequence length="137" mass="14512">MSTTATPQRPLRPGFYLWLLRAAVLAHAAVLLFEFATAGQLVAGKFGALPLHSTGAVVTHVVAGIQLVAAALFRWPARGSLLPGVLSALAFALGLGQAYLGSHRVLDLHVPVALLLVVLVTWVLAWTWTAPARHARP</sequence>
<feature type="transmembrane region" description="Helical" evidence="1">
    <location>
        <begin position="53"/>
        <end position="73"/>
    </location>
</feature>
<proteinExistence type="predicted"/>
<protein>
    <submittedName>
        <fullName evidence="2">Uncharacterized protein</fullName>
    </submittedName>
</protein>
<dbReference type="EMBL" id="RJMB01000007">
    <property type="protein sequence ID" value="RNL85242.1"/>
    <property type="molecule type" value="Genomic_DNA"/>
</dbReference>
<keyword evidence="1" id="KW-1133">Transmembrane helix</keyword>
<keyword evidence="1" id="KW-0812">Transmembrane</keyword>
<feature type="transmembrane region" description="Helical" evidence="1">
    <location>
        <begin position="80"/>
        <end position="100"/>
    </location>
</feature>
<evidence type="ECO:0000313" key="2">
    <source>
        <dbReference type="EMBL" id="RNL85242.1"/>
    </source>
</evidence>
<feature type="transmembrane region" description="Helical" evidence="1">
    <location>
        <begin position="15"/>
        <end position="33"/>
    </location>
</feature>
<keyword evidence="1" id="KW-0472">Membrane</keyword>
<dbReference type="OrthoDB" id="3430396at2"/>
<name>A0A3N0EBL2_9ACTN</name>
<dbReference type="Proteomes" id="UP000269198">
    <property type="component" value="Unassembled WGS sequence"/>
</dbReference>
<gene>
    <name evidence="2" type="ORF">EFW17_09135</name>
</gene>
<evidence type="ECO:0000313" key="3">
    <source>
        <dbReference type="Proteomes" id="UP000269198"/>
    </source>
</evidence>
<organism evidence="2 3">
    <name type="scientific">Halostreptopolyspora alba</name>
    <dbReference type="NCBI Taxonomy" id="2487137"/>
    <lineage>
        <taxon>Bacteria</taxon>
        <taxon>Bacillati</taxon>
        <taxon>Actinomycetota</taxon>
        <taxon>Actinomycetes</taxon>
        <taxon>Streptosporangiales</taxon>
        <taxon>Nocardiopsidaceae</taxon>
        <taxon>Halostreptopolyspora</taxon>
    </lineage>
</organism>
<feature type="transmembrane region" description="Helical" evidence="1">
    <location>
        <begin position="112"/>
        <end position="130"/>
    </location>
</feature>
<keyword evidence="3" id="KW-1185">Reference proteome</keyword>
<evidence type="ECO:0000256" key="1">
    <source>
        <dbReference type="SAM" id="Phobius"/>
    </source>
</evidence>
<dbReference type="AlphaFoldDB" id="A0A3N0EBL2"/>
<comment type="caution">
    <text evidence="2">The sequence shown here is derived from an EMBL/GenBank/DDBJ whole genome shotgun (WGS) entry which is preliminary data.</text>
</comment>